<protein>
    <recommendedName>
        <fullName evidence="3">F-box domain-containing protein</fullName>
    </recommendedName>
</protein>
<organism evidence="1 2">
    <name type="scientific">Fusarium oxysporum</name>
    <name type="common">Fusarium vascular wilt</name>
    <dbReference type="NCBI Taxonomy" id="5507"/>
    <lineage>
        <taxon>Eukaryota</taxon>
        <taxon>Fungi</taxon>
        <taxon>Dikarya</taxon>
        <taxon>Ascomycota</taxon>
        <taxon>Pezizomycotina</taxon>
        <taxon>Sordariomycetes</taxon>
        <taxon>Hypocreomycetidae</taxon>
        <taxon>Hypocreales</taxon>
        <taxon>Nectriaceae</taxon>
        <taxon>Fusarium</taxon>
        <taxon>Fusarium oxysporum species complex</taxon>
    </lineage>
</organism>
<comment type="caution">
    <text evidence="1">The sequence shown here is derived from an EMBL/GenBank/DDBJ whole genome shotgun (WGS) entry which is preliminary data.</text>
</comment>
<dbReference type="InterPro" id="IPR036047">
    <property type="entry name" value="F-box-like_dom_sf"/>
</dbReference>
<dbReference type="SUPFAM" id="SSF81383">
    <property type="entry name" value="F-box domain"/>
    <property type="match status" value="1"/>
</dbReference>
<dbReference type="EMBL" id="MRCY01001553">
    <property type="protein sequence ID" value="RKK69920.1"/>
    <property type="molecule type" value="Genomic_DNA"/>
</dbReference>
<dbReference type="VEuPathDB" id="FungiDB:HZS61_011164"/>
<sequence length="83" mass="9190">MPIEIVSLLVELLDAEDVFNMALTCKYLGYIPYDRRMCRLALLVRVAASCLSEVVPANSTSESTIFYRSSGGALYQELPKSVP</sequence>
<evidence type="ECO:0000313" key="2">
    <source>
        <dbReference type="Proteomes" id="UP000285860"/>
    </source>
</evidence>
<dbReference type="VEuPathDB" id="FungiDB:FOC4_g10000379"/>
<reference evidence="1 2" key="1">
    <citation type="journal article" date="2018" name="Sci. Rep.">
        <title>Characterisation of pathogen-specific regions and novel effector candidates in Fusarium oxysporum f. sp. cepae.</title>
        <authorList>
            <person name="Armitage A.D."/>
            <person name="Taylor A."/>
            <person name="Sobczyk M.K."/>
            <person name="Baxter L."/>
            <person name="Greenfield B.P."/>
            <person name="Bates H.J."/>
            <person name="Wilson F."/>
            <person name="Jackson A.C."/>
            <person name="Ott S."/>
            <person name="Harrison R.J."/>
            <person name="Clarkson J.P."/>
        </authorList>
    </citation>
    <scope>NUCLEOTIDE SEQUENCE [LARGE SCALE GENOMIC DNA]</scope>
    <source>
        <strain evidence="1 2">Fo_A28</strain>
    </source>
</reference>
<dbReference type="CDD" id="cd09917">
    <property type="entry name" value="F-box_SF"/>
    <property type="match status" value="1"/>
</dbReference>
<dbReference type="AlphaFoldDB" id="A0A420MPI4"/>
<name>A0A420MPI4_FUSOX</name>
<accession>A0A420MPI4</accession>
<dbReference type="VEuPathDB" id="FungiDB:FOIG_16324"/>
<evidence type="ECO:0000313" key="1">
    <source>
        <dbReference type="EMBL" id="RKK69920.1"/>
    </source>
</evidence>
<dbReference type="VEuPathDB" id="FungiDB:FOXG_16088"/>
<proteinExistence type="predicted"/>
<evidence type="ECO:0008006" key="3">
    <source>
        <dbReference type="Google" id="ProtNLM"/>
    </source>
</evidence>
<dbReference type="Proteomes" id="UP000285860">
    <property type="component" value="Unassembled WGS sequence"/>
</dbReference>
<gene>
    <name evidence="1" type="ORF">BFJ68_g18422</name>
</gene>